<gene>
    <name evidence="2" type="ORF">J4Q44_G00220930</name>
</gene>
<evidence type="ECO:0000256" key="1">
    <source>
        <dbReference type="SAM" id="MobiDB-lite"/>
    </source>
</evidence>
<feature type="compositionally biased region" description="Low complexity" evidence="1">
    <location>
        <begin position="108"/>
        <end position="120"/>
    </location>
</feature>
<feature type="compositionally biased region" description="Polar residues" evidence="1">
    <location>
        <begin position="55"/>
        <end position="70"/>
    </location>
</feature>
<name>A0AAN8LBS0_9TELE</name>
<feature type="region of interest" description="Disordered" evidence="1">
    <location>
        <begin position="1"/>
        <end position="24"/>
    </location>
</feature>
<dbReference type="EMBL" id="JAGTTL010000020">
    <property type="protein sequence ID" value="KAK6306945.1"/>
    <property type="molecule type" value="Genomic_DNA"/>
</dbReference>
<feature type="compositionally biased region" description="Low complexity" evidence="1">
    <location>
        <begin position="42"/>
        <end position="52"/>
    </location>
</feature>
<feature type="region of interest" description="Disordered" evidence="1">
    <location>
        <begin position="96"/>
        <end position="133"/>
    </location>
</feature>
<comment type="caution">
    <text evidence="2">The sequence shown here is derived from an EMBL/GenBank/DDBJ whole genome shotgun (WGS) entry which is preliminary data.</text>
</comment>
<feature type="region of interest" description="Disordered" evidence="1">
    <location>
        <begin position="42"/>
        <end position="70"/>
    </location>
</feature>
<sequence>MATTNPQQQHSRSGFRDGSLVQSGPSSVDKLAFKYMELCKVESSTDSESDVSPRWSDTSTMGCASSAPESRQPIQRMLTCTHKPVGRFSYHSLSLDPYDGSSEDSDESMGGPRRPRQGGCRYWGRSQRRNNHPPTVILKEVIKSGGLRDGPMEPHLIDVQMRSASDSELWTCSHSKGRGPVAETSADSGVLATKSSPCTPVSLTFVGAATSVHNVQIPESTSEKSPDSPVPLRGLFKRKFGLPGAETPQDGGHRKRQCVTKMETGDSPPEVARSGFWTGS</sequence>
<keyword evidence="3" id="KW-1185">Reference proteome</keyword>
<feature type="compositionally biased region" description="Polar residues" evidence="1">
    <location>
        <begin position="1"/>
        <end position="12"/>
    </location>
</feature>
<protein>
    <submittedName>
        <fullName evidence="2">Uncharacterized protein</fullName>
    </submittedName>
</protein>
<proteinExistence type="predicted"/>
<evidence type="ECO:0000313" key="3">
    <source>
        <dbReference type="Proteomes" id="UP001356427"/>
    </source>
</evidence>
<reference evidence="2 3" key="1">
    <citation type="submission" date="2021-04" db="EMBL/GenBank/DDBJ databases">
        <authorList>
            <person name="De Guttry C."/>
            <person name="Zahm M."/>
            <person name="Klopp C."/>
            <person name="Cabau C."/>
            <person name="Louis A."/>
            <person name="Berthelot C."/>
            <person name="Parey E."/>
            <person name="Roest Crollius H."/>
            <person name="Montfort J."/>
            <person name="Robinson-Rechavi M."/>
            <person name="Bucao C."/>
            <person name="Bouchez O."/>
            <person name="Gislard M."/>
            <person name="Lluch J."/>
            <person name="Milhes M."/>
            <person name="Lampietro C."/>
            <person name="Lopez Roques C."/>
            <person name="Donnadieu C."/>
            <person name="Braasch I."/>
            <person name="Desvignes T."/>
            <person name="Postlethwait J."/>
            <person name="Bobe J."/>
            <person name="Wedekind C."/>
            <person name="Guiguen Y."/>
        </authorList>
    </citation>
    <scope>NUCLEOTIDE SEQUENCE [LARGE SCALE GENOMIC DNA]</scope>
    <source>
        <strain evidence="2">Cs_M1</strain>
        <tissue evidence="2">Blood</tissue>
    </source>
</reference>
<dbReference type="Proteomes" id="UP001356427">
    <property type="component" value="Unassembled WGS sequence"/>
</dbReference>
<feature type="region of interest" description="Disordered" evidence="1">
    <location>
        <begin position="240"/>
        <end position="280"/>
    </location>
</feature>
<organism evidence="2 3">
    <name type="scientific">Coregonus suidteri</name>
    <dbReference type="NCBI Taxonomy" id="861788"/>
    <lineage>
        <taxon>Eukaryota</taxon>
        <taxon>Metazoa</taxon>
        <taxon>Chordata</taxon>
        <taxon>Craniata</taxon>
        <taxon>Vertebrata</taxon>
        <taxon>Euteleostomi</taxon>
        <taxon>Actinopterygii</taxon>
        <taxon>Neopterygii</taxon>
        <taxon>Teleostei</taxon>
        <taxon>Protacanthopterygii</taxon>
        <taxon>Salmoniformes</taxon>
        <taxon>Salmonidae</taxon>
        <taxon>Coregoninae</taxon>
        <taxon>Coregonus</taxon>
    </lineage>
</organism>
<dbReference type="AlphaFoldDB" id="A0AAN8LBS0"/>
<accession>A0AAN8LBS0</accession>
<evidence type="ECO:0000313" key="2">
    <source>
        <dbReference type="EMBL" id="KAK6306945.1"/>
    </source>
</evidence>